<dbReference type="EMBL" id="PDCK01000040">
    <property type="protein sequence ID" value="PRQ50261.1"/>
    <property type="molecule type" value="Genomic_DNA"/>
</dbReference>
<keyword evidence="1" id="KW-0812">Transmembrane</keyword>
<protein>
    <submittedName>
        <fullName evidence="2">Putative HSP20-like chaperone</fullName>
    </submittedName>
</protein>
<dbReference type="Proteomes" id="UP000238479">
    <property type="component" value="Chromosome 2"/>
</dbReference>
<comment type="caution">
    <text evidence="2">The sequence shown here is derived from an EMBL/GenBank/DDBJ whole genome shotgun (WGS) entry which is preliminary data.</text>
</comment>
<reference evidence="2 3" key="1">
    <citation type="journal article" date="2018" name="Nat. Genet.">
        <title>The Rosa genome provides new insights in the design of modern roses.</title>
        <authorList>
            <person name="Bendahmane M."/>
        </authorList>
    </citation>
    <scope>NUCLEOTIDE SEQUENCE [LARGE SCALE GENOMIC DNA]</scope>
    <source>
        <strain evidence="3">cv. Old Blush</strain>
    </source>
</reference>
<evidence type="ECO:0000313" key="3">
    <source>
        <dbReference type="Proteomes" id="UP000238479"/>
    </source>
</evidence>
<evidence type="ECO:0000313" key="2">
    <source>
        <dbReference type="EMBL" id="PRQ50261.1"/>
    </source>
</evidence>
<name>A0A2P6RV16_ROSCH</name>
<dbReference type="Gramene" id="PRQ50261">
    <property type="protein sequence ID" value="PRQ50261"/>
    <property type="gene ID" value="RchiOBHm_Chr2g0131251"/>
</dbReference>
<proteinExistence type="predicted"/>
<accession>A0A2P6RV16</accession>
<keyword evidence="1" id="KW-1133">Transmembrane helix</keyword>
<gene>
    <name evidence="2" type="ORF">RchiOBHm_Chr2g0131251</name>
</gene>
<dbReference type="AlphaFoldDB" id="A0A2P6RV16"/>
<keyword evidence="3" id="KW-1185">Reference proteome</keyword>
<keyword evidence="1" id="KW-0472">Membrane</keyword>
<sequence>MRYFNRIVIGFLAYGCGFDLCSLTPFAAMEHGVLNVTVPKAKVKMPDVKPIEIWVLFFTFA</sequence>
<organism evidence="2 3">
    <name type="scientific">Rosa chinensis</name>
    <name type="common">China rose</name>
    <dbReference type="NCBI Taxonomy" id="74649"/>
    <lineage>
        <taxon>Eukaryota</taxon>
        <taxon>Viridiplantae</taxon>
        <taxon>Streptophyta</taxon>
        <taxon>Embryophyta</taxon>
        <taxon>Tracheophyta</taxon>
        <taxon>Spermatophyta</taxon>
        <taxon>Magnoliopsida</taxon>
        <taxon>eudicotyledons</taxon>
        <taxon>Gunneridae</taxon>
        <taxon>Pentapetalae</taxon>
        <taxon>rosids</taxon>
        <taxon>fabids</taxon>
        <taxon>Rosales</taxon>
        <taxon>Rosaceae</taxon>
        <taxon>Rosoideae</taxon>
        <taxon>Rosoideae incertae sedis</taxon>
        <taxon>Rosa</taxon>
    </lineage>
</organism>
<evidence type="ECO:0000256" key="1">
    <source>
        <dbReference type="SAM" id="Phobius"/>
    </source>
</evidence>
<feature type="transmembrane region" description="Helical" evidence="1">
    <location>
        <begin position="7"/>
        <end position="28"/>
    </location>
</feature>